<dbReference type="InterPro" id="IPR015063">
    <property type="entry name" value="USP8_dimer"/>
</dbReference>
<dbReference type="AlphaFoldDB" id="A0AAQ4EDC4"/>
<keyword evidence="4" id="KW-0479">Metal-binding</keyword>
<dbReference type="Gene3D" id="3.40.140.10">
    <property type="entry name" value="Cytidine Deaminase, domain 2"/>
    <property type="match status" value="1"/>
</dbReference>
<evidence type="ECO:0000256" key="9">
    <source>
        <dbReference type="SAM" id="Coils"/>
    </source>
</evidence>
<dbReference type="PANTHER" id="PTHR12947">
    <property type="entry name" value="AMSH-LIKE PROTEASE"/>
    <property type="match status" value="1"/>
</dbReference>
<evidence type="ECO:0000256" key="1">
    <source>
        <dbReference type="ARBA" id="ARBA00001947"/>
    </source>
</evidence>
<evidence type="ECO:0000256" key="5">
    <source>
        <dbReference type="ARBA" id="ARBA00022786"/>
    </source>
</evidence>
<evidence type="ECO:0000256" key="2">
    <source>
        <dbReference type="ARBA" id="ARBA00010981"/>
    </source>
</evidence>
<dbReference type="Pfam" id="PF01398">
    <property type="entry name" value="JAB"/>
    <property type="match status" value="1"/>
</dbReference>
<dbReference type="InterPro" id="IPR000555">
    <property type="entry name" value="JAMM/MPN+_dom"/>
</dbReference>
<dbReference type="SUPFAM" id="SSF102712">
    <property type="entry name" value="JAB1/MPN domain"/>
    <property type="match status" value="1"/>
</dbReference>
<keyword evidence="9" id="KW-0175">Coiled coil</keyword>
<feature type="coiled-coil region" evidence="9">
    <location>
        <begin position="152"/>
        <end position="195"/>
    </location>
</feature>
<evidence type="ECO:0000256" key="7">
    <source>
        <dbReference type="ARBA" id="ARBA00022833"/>
    </source>
</evidence>
<dbReference type="FunFam" id="3.40.140.10:FF:000010">
    <property type="entry name" value="AMSH-like protease isoform X1"/>
    <property type="match status" value="1"/>
</dbReference>
<keyword evidence="3" id="KW-0645">Protease</keyword>
<gene>
    <name evidence="11" type="ORF">V5799_024002</name>
</gene>
<dbReference type="Proteomes" id="UP001321473">
    <property type="component" value="Unassembled WGS sequence"/>
</dbReference>
<feature type="domain" description="MPN" evidence="10">
    <location>
        <begin position="289"/>
        <end position="419"/>
    </location>
</feature>
<dbReference type="EMBL" id="JARKHS020017875">
    <property type="protein sequence ID" value="KAK8772756.1"/>
    <property type="molecule type" value="Genomic_DNA"/>
</dbReference>
<keyword evidence="6" id="KW-0378">Hydrolase</keyword>
<dbReference type="InterPro" id="IPR044098">
    <property type="entry name" value="STAMBP/STALP-like_MPN"/>
</dbReference>
<dbReference type="Pfam" id="PF08969">
    <property type="entry name" value="USP8_dimer"/>
    <property type="match status" value="1"/>
</dbReference>
<dbReference type="GO" id="GO:0005768">
    <property type="term" value="C:endosome"/>
    <property type="evidence" value="ECO:0007669"/>
    <property type="project" value="TreeGrafter"/>
</dbReference>
<keyword evidence="5" id="KW-0833">Ubl conjugation pathway</keyword>
<organism evidence="11 12">
    <name type="scientific">Amblyomma americanum</name>
    <name type="common">Lone star tick</name>
    <dbReference type="NCBI Taxonomy" id="6943"/>
    <lineage>
        <taxon>Eukaryota</taxon>
        <taxon>Metazoa</taxon>
        <taxon>Ecdysozoa</taxon>
        <taxon>Arthropoda</taxon>
        <taxon>Chelicerata</taxon>
        <taxon>Arachnida</taxon>
        <taxon>Acari</taxon>
        <taxon>Parasitiformes</taxon>
        <taxon>Ixodida</taxon>
        <taxon>Ixodoidea</taxon>
        <taxon>Ixodidae</taxon>
        <taxon>Amblyomminae</taxon>
        <taxon>Amblyomma</taxon>
    </lineage>
</organism>
<name>A0AAQ4EDC4_AMBAM</name>
<evidence type="ECO:0000259" key="10">
    <source>
        <dbReference type="PROSITE" id="PS50249"/>
    </source>
</evidence>
<dbReference type="GO" id="GO:0061578">
    <property type="term" value="F:K63-linked deubiquitinase activity"/>
    <property type="evidence" value="ECO:0007669"/>
    <property type="project" value="InterPro"/>
</dbReference>
<dbReference type="GO" id="GO:0016020">
    <property type="term" value="C:membrane"/>
    <property type="evidence" value="ECO:0007669"/>
    <property type="project" value="TreeGrafter"/>
</dbReference>
<accession>A0AAQ4EDC4</accession>
<reference evidence="11 12" key="1">
    <citation type="journal article" date="2023" name="Arcadia Sci">
        <title>De novo assembly of a long-read Amblyomma americanum tick genome.</title>
        <authorList>
            <person name="Chou S."/>
            <person name="Poskanzer K.E."/>
            <person name="Rollins M."/>
            <person name="Thuy-Boun P.S."/>
        </authorList>
    </citation>
    <scope>NUCLEOTIDE SEQUENCE [LARGE SCALE GENOMIC DNA]</scope>
    <source>
        <strain evidence="11">F_SG_1</strain>
        <tissue evidence="11">Salivary glands</tissue>
    </source>
</reference>
<keyword evidence="12" id="KW-1185">Reference proteome</keyword>
<dbReference type="PROSITE" id="PS50249">
    <property type="entry name" value="MPN"/>
    <property type="match status" value="1"/>
</dbReference>
<comment type="similarity">
    <text evidence="2">Belongs to the peptidase M67C family.</text>
</comment>
<protein>
    <recommendedName>
        <fullName evidence="10">MPN domain-containing protein</fullName>
    </recommendedName>
</protein>
<evidence type="ECO:0000313" key="12">
    <source>
        <dbReference type="Proteomes" id="UP001321473"/>
    </source>
</evidence>
<evidence type="ECO:0000256" key="6">
    <source>
        <dbReference type="ARBA" id="ARBA00022801"/>
    </source>
</evidence>
<dbReference type="GO" id="GO:0046872">
    <property type="term" value="F:metal ion binding"/>
    <property type="evidence" value="ECO:0007669"/>
    <property type="project" value="UniProtKB-KW"/>
</dbReference>
<dbReference type="GO" id="GO:0006508">
    <property type="term" value="P:proteolysis"/>
    <property type="evidence" value="ECO:0007669"/>
    <property type="project" value="UniProtKB-KW"/>
</dbReference>
<keyword evidence="8" id="KW-0482">Metalloprotease</keyword>
<dbReference type="SUPFAM" id="SSF140856">
    <property type="entry name" value="USP8 N-terminal domain-like"/>
    <property type="match status" value="1"/>
</dbReference>
<dbReference type="CDD" id="cd08066">
    <property type="entry name" value="MPN_AMSH_like"/>
    <property type="match status" value="1"/>
</dbReference>
<keyword evidence="7" id="KW-0862">Zinc</keyword>
<dbReference type="PANTHER" id="PTHR12947:SF13">
    <property type="entry name" value="FI19924P1"/>
    <property type="match status" value="1"/>
</dbReference>
<dbReference type="InterPro" id="IPR037518">
    <property type="entry name" value="MPN"/>
</dbReference>
<comment type="caution">
    <text evidence="11">The sequence shown here is derived from an EMBL/GenBank/DDBJ whole genome shotgun (WGS) entry which is preliminary data.</text>
</comment>
<proteinExistence type="inferred from homology"/>
<evidence type="ECO:0000256" key="8">
    <source>
        <dbReference type="ARBA" id="ARBA00023049"/>
    </source>
</evidence>
<dbReference type="GO" id="GO:0140492">
    <property type="term" value="F:metal-dependent deubiquitinase activity"/>
    <property type="evidence" value="ECO:0007669"/>
    <property type="project" value="InterPro"/>
</dbReference>
<dbReference type="SMART" id="SM00232">
    <property type="entry name" value="JAB_MPN"/>
    <property type="match status" value="1"/>
</dbReference>
<evidence type="ECO:0000256" key="3">
    <source>
        <dbReference type="ARBA" id="ARBA00022670"/>
    </source>
</evidence>
<comment type="cofactor">
    <cofactor evidence="1">
        <name>Zn(2+)</name>
        <dbReference type="ChEBI" id="CHEBI:29105"/>
    </cofactor>
</comment>
<evidence type="ECO:0000256" key="4">
    <source>
        <dbReference type="ARBA" id="ARBA00022723"/>
    </source>
</evidence>
<evidence type="ECO:0000313" key="11">
    <source>
        <dbReference type="EMBL" id="KAK8772756.1"/>
    </source>
</evidence>
<dbReference type="GO" id="GO:0070536">
    <property type="term" value="P:protein K63-linked deubiquitination"/>
    <property type="evidence" value="ECO:0007669"/>
    <property type="project" value="InterPro"/>
</dbReference>
<dbReference type="Gene3D" id="1.20.58.80">
    <property type="entry name" value="Phosphotransferase system, lactose/cellobiose-type IIA subunit"/>
    <property type="match status" value="1"/>
</dbReference>
<sequence>MLALNYLKTPAETLTPDDSPLRLGNVNALTTVIQATTFCSMPSASRGLEKYDPHAKVRNLSEVGSAVVIDESIPLKRYFRSGKEMLRMAEVYRKEGDLESAFILYTKYITLFVEKILKHPDMKGPSLPEWDQTKKKLKEIFPIAEKLKSELIEKYTQEYNIILKNKERQDAEEALQEERRKKDELERLMYEQQKLFALQQRQQQAKMAVLERPDTPTPPSGISPSDVFPMLLELENGIAGSPRPKTPPFPMLSDFQVPDIPSRASKPSVTPTAPVDPEPYFLGTQGLRTVVVPGGLFSKFLHLSRQNTEKNIETCAILAGKFSRNQLNISHLLVPKQSGTADSCFTESEEEVLEYQDQLGLDTVGWVHTHPTQTAFMSSVDLHTHCSYQLMLPEAVAIVCSPKYDENKIFSLTVDHGLPFISGCRATGFHPHPNEPPLYEECRHVKVEDKAQVIVVDLRV</sequence>